<dbReference type="PROSITE" id="PS51257">
    <property type="entry name" value="PROKAR_LIPOPROTEIN"/>
    <property type="match status" value="1"/>
</dbReference>
<proteinExistence type="predicted"/>
<dbReference type="OrthoDB" id="711462at2"/>
<evidence type="ECO:0000256" key="1">
    <source>
        <dbReference type="SAM" id="Coils"/>
    </source>
</evidence>
<protein>
    <recommendedName>
        <fullName evidence="4">Lipoprotein</fullName>
    </recommendedName>
</protein>
<dbReference type="AlphaFoldDB" id="H9UJG4"/>
<accession>H9UJG4</accession>
<sequence length="365" mass="42446">MRAVSAVILILFLGSCATYTQVDFNRDVIRHRHPQDAPLWMGLIPGLPQAFHRDPIGLLYAAGFIAPLAFQLVYMEMNVDQSLSGDAYDAEYDRVFNEFYSTYWPYMLGNYAVWASASMLTAEYVNRSQFSRYKLFAVDSYEIDLSRYSGSRSAVGKMISGEISQIRADRLNDEREQMEQLEREKAARLEQERRLQETQRIQNNRAHIAEIEEIISALPDFSFEFDESADINDEKTRLKNALSHKYRTHYQKYEVRLQNAGVFRSGLYGISDLQEMVGMILNNKEVVTRETGRLLSEYPEDEFLWIIINEVRPGMSRDAVIESWGFPETINETRSFDTLREQFVYGNRRYVYLENGIVTSVQQPR</sequence>
<organism evidence="2 3">
    <name type="scientific">Spirochaeta africana (strain ATCC 700263 / DSM 8902 / Z-7692)</name>
    <dbReference type="NCBI Taxonomy" id="889378"/>
    <lineage>
        <taxon>Bacteria</taxon>
        <taxon>Pseudomonadati</taxon>
        <taxon>Spirochaetota</taxon>
        <taxon>Spirochaetia</taxon>
        <taxon>Spirochaetales</taxon>
        <taxon>Spirochaetaceae</taxon>
        <taxon>Spirochaeta</taxon>
    </lineage>
</organism>
<feature type="coiled-coil region" evidence="1">
    <location>
        <begin position="164"/>
        <end position="201"/>
    </location>
</feature>
<dbReference type="EMBL" id="CP003282">
    <property type="protein sequence ID" value="AFG37657.1"/>
    <property type="molecule type" value="Genomic_DNA"/>
</dbReference>
<evidence type="ECO:0000313" key="2">
    <source>
        <dbReference type="EMBL" id="AFG37657.1"/>
    </source>
</evidence>
<keyword evidence="1" id="KW-0175">Coiled coil</keyword>
<dbReference type="HOGENOM" id="CLU_758424_0_0_12"/>
<dbReference type="Proteomes" id="UP000007383">
    <property type="component" value="Chromosome"/>
</dbReference>
<gene>
    <name evidence="2" type="ordered locus">Spiaf_1599</name>
</gene>
<reference evidence="3" key="1">
    <citation type="journal article" date="2013" name="Stand. Genomic Sci.">
        <title>Complete genome sequence of the halophilic bacterium Spirochaeta africana type strain (Z-7692(T)) from the alkaline Lake Magadi in the East African Rift.</title>
        <authorList>
            <person name="Liolos K."/>
            <person name="Abt B."/>
            <person name="Scheuner C."/>
            <person name="Teshima H."/>
            <person name="Held B."/>
            <person name="Lapidus A."/>
            <person name="Nolan M."/>
            <person name="Lucas S."/>
            <person name="Deshpande S."/>
            <person name="Cheng J.F."/>
            <person name="Tapia R."/>
            <person name="Goodwin L.A."/>
            <person name="Pitluck S."/>
            <person name="Pagani I."/>
            <person name="Ivanova N."/>
            <person name="Mavromatis K."/>
            <person name="Mikhailova N."/>
            <person name="Huntemann M."/>
            <person name="Pati A."/>
            <person name="Chen A."/>
            <person name="Palaniappan K."/>
            <person name="Land M."/>
            <person name="Rohde M."/>
            <person name="Tindall B.J."/>
            <person name="Detter J.C."/>
            <person name="Goker M."/>
            <person name="Bristow J."/>
            <person name="Eisen J.A."/>
            <person name="Markowitz V."/>
            <person name="Hugenholtz P."/>
            <person name="Woyke T."/>
            <person name="Klenk H.P."/>
            <person name="Kyrpides N.C."/>
        </authorList>
    </citation>
    <scope>NUCLEOTIDE SEQUENCE</scope>
    <source>
        <strain evidence="3">ATCC 700263 / DSM 8902 / Z-7692</strain>
    </source>
</reference>
<keyword evidence="3" id="KW-1185">Reference proteome</keyword>
<name>H9UJG4_SPIAZ</name>
<dbReference type="RefSeq" id="WP_014455640.1">
    <property type="nucleotide sequence ID" value="NC_017098.1"/>
</dbReference>
<evidence type="ECO:0008006" key="4">
    <source>
        <dbReference type="Google" id="ProtNLM"/>
    </source>
</evidence>
<dbReference type="PATRIC" id="fig|889378.3.peg.1586"/>
<dbReference type="KEGG" id="sfc:Spiaf_1599"/>
<evidence type="ECO:0000313" key="3">
    <source>
        <dbReference type="Proteomes" id="UP000007383"/>
    </source>
</evidence>